<proteinExistence type="predicted"/>
<protein>
    <submittedName>
        <fullName evidence="6">ANK_REP_REGION domain-containing protein</fullName>
    </submittedName>
</protein>
<dbReference type="Gene3D" id="1.25.40.20">
    <property type="entry name" value="Ankyrin repeat-containing domain"/>
    <property type="match status" value="1"/>
</dbReference>
<dbReference type="PANTHER" id="PTHR24198">
    <property type="entry name" value="ANKYRIN REPEAT AND PROTEIN KINASE DOMAIN-CONTAINING PROTEIN"/>
    <property type="match status" value="1"/>
</dbReference>
<reference evidence="6 7" key="1">
    <citation type="submission" date="2024-02" db="EMBL/GenBank/DDBJ databases">
        <authorList>
            <person name="Chen Y."/>
            <person name="Shah S."/>
            <person name="Dougan E. K."/>
            <person name="Thang M."/>
            <person name="Chan C."/>
        </authorList>
    </citation>
    <scope>NUCLEOTIDE SEQUENCE [LARGE SCALE GENOMIC DNA]</scope>
</reference>
<evidence type="ECO:0000313" key="7">
    <source>
        <dbReference type="Proteomes" id="UP001642464"/>
    </source>
</evidence>
<dbReference type="InterPro" id="IPR002110">
    <property type="entry name" value="Ankyrin_rpt"/>
</dbReference>
<keyword evidence="1" id="KW-0677">Repeat</keyword>
<feature type="compositionally biased region" description="Polar residues" evidence="5">
    <location>
        <begin position="1160"/>
        <end position="1169"/>
    </location>
</feature>
<dbReference type="SUPFAM" id="SSF48403">
    <property type="entry name" value="Ankyrin repeat"/>
    <property type="match status" value="1"/>
</dbReference>
<feature type="region of interest" description="Disordered" evidence="5">
    <location>
        <begin position="644"/>
        <end position="668"/>
    </location>
</feature>
<feature type="region of interest" description="Disordered" evidence="5">
    <location>
        <begin position="211"/>
        <end position="230"/>
    </location>
</feature>
<keyword evidence="2 3" id="KW-0040">ANK repeat</keyword>
<evidence type="ECO:0000256" key="1">
    <source>
        <dbReference type="ARBA" id="ARBA00022737"/>
    </source>
</evidence>
<organism evidence="6 7">
    <name type="scientific">Durusdinium trenchii</name>
    <dbReference type="NCBI Taxonomy" id="1381693"/>
    <lineage>
        <taxon>Eukaryota</taxon>
        <taxon>Sar</taxon>
        <taxon>Alveolata</taxon>
        <taxon>Dinophyceae</taxon>
        <taxon>Suessiales</taxon>
        <taxon>Symbiodiniaceae</taxon>
        <taxon>Durusdinium</taxon>
    </lineage>
</organism>
<keyword evidence="4" id="KW-0175">Coiled coil</keyword>
<dbReference type="PROSITE" id="PS50297">
    <property type="entry name" value="ANK_REP_REGION"/>
    <property type="match status" value="1"/>
</dbReference>
<evidence type="ECO:0000256" key="3">
    <source>
        <dbReference type="PROSITE-ProRule" id="PRU00023"/>
    </source>
</evidence>
<dbReference type="EMBL" id="CAXAMM010002225">
    <property type="protein sequence ID" value="CAK8995302.1"/>
    <property type="molecule type" value="Genomic_DNA"/>
</dbReference>
<name>A0ABP0I163_9DINO</name>
<comment type="caution">
    <text evidence="6">The sequence shown here is derived from an EMBL/GenBank/DDBJ whole genome shotgun (WGS) entry which is preliminary data.</text>
</comment>
<evidence type="ECO:0000313" key="6">
    <source>
        <dbReference type="EMBL" id="CAK8995302.1"/>
    </source>
</evidence>
<dbReference type="Proteomes" id="UP001642464">
    <property type="component" value="Unassembled WGS sequence"/>
</dbReference>
<feature type="coiled-coil region" evidence="4">
    <location>
        <begin position="540"/>
        <end position="623"/>
    </location>
</feature>
<feature type="repeat" description="ANK" evidence="3">
    <location>
        <begin position="69"/>
        <end position="101"/>
    </location>
</feature>
<dbReference type="Pfam" id="PF12796">
    <property type="entry name" value="Ank_2"/>
    <property type="match status" value="1"/>
</dbReference>
<dbReference type="InterPro" id="IPR036770">
    <property type="entry name" value="Ankyrin_rpt-contain_sf"/>
</dbReference>
<gene>
    <name evidence="6" type="ORF">SCF082_LOCUS4294</name>
</gene>
<dbReference type="PANTHER" id="PTHR24198:SF193">
    <property type="match status" value="1"/>
</dbReference>
<dbReference type="SMART" id="SM00248">
    <property type="entry name" value="ANK"/>
    <property type="match status" value="2"/>
</dbReference>
<evidence type="ECO:0000256" key="5">
    <source>
        <dbReference type="SAM" id="MobiDB-lite"/>
    </source>
</evidence>
<evidence type="ECO:0000256" key="2">
    <source>
        <dbReference type="ARBA" id="ARBA00023043"/>
    </source>
</evidence>
<feature type="compositionally biased region" description="Basic residues" evidence="5">
    <location>
        <begin position="1147"/>
        <end position="1159"/>
    </location>
</feature>
<feature type="region of interest" description="Disordered" evidence="5">
    <location>
        <begin position="1056"/>
        <end position="1093"/>
    </location>
</feature>
<accession>A0ABP0I163</accession>
<feature type="region of interest" description="Disordered" evidence="5">
    <location>
        <begin position="1144"/>
        <end position="1169"/>
    </location>
</feature>
<feature type="non-terminal residue" evidence="6">
    <location>
        <position position="1"/>
    </location>
</feature>
<sequence>EACLRGDLGLVKRLISARASVNAPMRPQDAPEFMTLLHVLARKPHMQNCSSIIAEMVRNKANLNVRSSFGTTPLSLACHAKHTEAVEVLLRAKASADPVDDFGRKAPLYAILPPWDPTLVDNTEENLTVKMVQLLARARTNLDDGGASAPIVEAVCHGGGERAGVGSVVVGTSCSETGSFGDVQNPPAFARRSVGAVVPWSRMSKALERVQSALKADQQRHQQRQRGGKVPTQELSLLDDVELPKKHRFRDLVLRILTVNRSLKLGIQRSNLKEWHELSKFRPASEEDHKVFMANVLNNFQLMARFSRFLRQAHDHAFKAEEEFFATGRPIDSEEFLKMIAIKLHEAKVSTAHLCWHEFVKPLRVHRVNLEAGVESLKTQLRQLRSEYLKEISTLRDSQRHRQDPLEGLADLRYFYEPLHSLEPTEQEFMVNLIREVLRMMMDSTDGKQKISSSVLERFVSEVHENEVKALKDEVTQKNWQLKQMKQAQNFLETQLLKNTQSPNERTAGSLEKMLQVTEEQLSHVRGAFYDLQKEEHRLRELCESSTAEQKEMAERLEQEMSENGLLQSEIARLCSVEEDQKQMIQSLETEHIELKETIKEQQVRLERTLARLMRRAANAEAAASHCESGAAAGAVEGAVEGAVRPDTDWPSSDHKLRGAEEKADMDGAARVDVQERCTQLEKLLREHCVQLSLLPAQQMQEEANQLITTAESLGCQVEAVNAQVRLCRCGNVLMDDARFCRKCGGQWTPGEAGGASSQQLAAEVSSLRMKIQESEQVLREFTKESGASTGTESSFTMSRIFRPKDGAMLQVEEISQEELQQRDELLRQRRHLEELKQGKLLAEAKLLAQRCMDLSKESGVDVMAALDEEALTCFGCDGVNCQYRRQVEVLQEMVKTLRGLCGQLSERLQQATGEHLQMSMALTSMQGSLEAAAQAVEQTSQEVDWAVDSVSGGETGGSTGGSGGVTLAEAKAQLKRVLRQVTTSLQETKRRSVFWRLYQNNGATHRRKSEMQEKRAALLNKTYAHLYKLDPAADLGPSLTAPPPVQVEVPRAPPVLAPAAPAHNPRARSFSLQPTHPSAEKPLSGAVPSSLPVIDRHHSKNAAPLSARALAPVVRVEFGDEMAPPATSLGAAVPRVAGAVFSPKKTSARRPSKRRSFSHPHSQAEVNQQTWQSLNQNLAHLS</sequence>
<evidence type="ECO:0000256" key="4">
    <source>
        <dbReference type="SAM" id="Coils"/>
    </source>
</evidence>
<dbReference type="PROSITE" id="PS50088">
    <property type="entry name" value="ANK_REPEAT"/>
    <property type="match status" value="1"/>
</dbReference>
<keyword evidence="7" id="KW-1185">Reference proteome</keyword>
<feature type="compositionally biased region" description="Low complexity" evidence="5">
    <location>
        <begin position="1058"/>
        <end position="1069"/>
    </location>
</feature>